<reference evidence="8 9" key="1">
    <citation type="submission" date="2024-01" db="EMBL/GenBank/DDBJ databases">
        <title>Maribacter spp. originated from different algae showed divergent polysaccharides utilization ability.</title>
        <authorList>
            <person name="Wang H."/>
            <person name="Wu Y."/>
        </authorList>
    </citation>
    <scope>NUCLEOTIDE SEQUENCE [LARGE SCALE GENOMIC DNA]</scope>
    <source>
        <strain evidence="8 9">PR1</strain>
    </source>
</reference>
<protein>
    <submittedName>
        <fullName evidence="8">RagB/SusD family nutrient uptake outer membrane protein</fullName>
    </submittedName>
</protein>
<evidence type="ECO:0000259" key="7">
    <source>
        <dbReference type="Pfam" id="PF14322"/>
    </source>
</evidence>
<evidence type="ECO:0000313" key="9">
    <source>
        <dbReference type="Proteomes" id="UP001356308"/>
    </source>
</evidence>
<keyword evidence="5" id="KW-0998">Cell outer membrane</keyword>
<dbReference type="SUPFAM" id="SSF48452">
    <property type="entry name" value="TPR-like"/>
    <property type="match status" value="1"/>
</dbReference>
<proteinExistence type="inferred from homology"/>
<evidence type="ECO:0000256" key="1">
    <source>
        <dbReference type="ARBA" id="ARBA00004442"/>
    </source>
</evidence>
<keyword evidence="9" id="KW-1185">Reference proteome</keyword>
<dbReference type="RefSeq" id="WP_272652485.1">
    <property type="nucleotide sequence ID" value="NZ_JAZDDG010000008.1"/>
</dbReference>
<keyword evidence="3" id="KW-0732">Signal</keyword>
<evidence type="ECO:0000259" key="6">
    <source>
        <dbReference type="Pfam" id="PF07980"/>
    </source>
</evidence>
<name>A0ABU7IY95_9FLAO</name>
<dbReference type="CDD" id="cd08977">
    <property type="entry name" value="SusD"/>
    <property type="match status" value="1"/>
</dbReference>
<comment type="similarity">
    <text evidence="2">Belongs to the SusD family.</text>
</comment>
<dbReference type="Pfam" id="PF14322">
    <property type="entry name" value="SusD-like_3"/>
    <property type="match status" value="1"/>
</dbReference>
<comment type="caution">
    <text evidence="8">The sequence shown here is derived from an EMBL/GenBank/DDBJ whole genome shotgun (WGS) entry which is preliminary data.</text>
</comment>
<dbReference type="Gene3D" id="1.25.40.390">
    <property type="match status" value="1"/>
</dbReference>
<keyword evidence="4" id="KW-0472">Membrane</keyword>
<comment type="subcellular location">
    <subcellularLocation>
        <location evidence="1">Cell outer membrane</location>
    </subcellularLocation>
</comment>
<feature type="domain" description="RagB/SusD" evidence="6">
    <location>
        <begin position="324"/>
        <end position="488"/>
    </location>
</feature>
<evidence type="ECO:0000256" key="4">
    <source>
        <dbReference type="ARBA" id="ARBA00023136"/>
    </source>
</evidence>
<gene>
    <name evidence="8" type="ORF">V1I91_17115</name>
</gene>
<sequence length="488" mass="55393">MRNNKYSFKKRHLILPLILLLSLSCEDILEEDPKGLLSSSNFWNGEVNAIGAVNSVYTRTMEMPPAVFGWNFWFESSGHDFGCNNNHVSGMANGTWSSGEVRVYNMWRACYEPISLANFVLSNINSATNIDPDLQSRIEGEASFLRAMHYFNLVRIFGDVPLILKETEGDDNFLVSRTPISEVYDAIITDLNVAINQLPLKSEYAADDAGRASKGAAQALLAKVYLTLGDFEKTVNLTTAVMESNEYYLEPNFKDIFKAENDNGPEWLFSYAVNGEANQSTHQVAQFGFPNNLGKFGFRRAFGNIWLKDPLLALYDQENDTRFIDMVWNEYTDPGTGETVEFTKGTGYYSRKYDDVEFSKDMAFTRINYPVLRYSDVLLMYAEALNEVSPLNNDALVKLNMVRNRANLGDITLAMVASPEDLTNMILDERRLEFVNENHRIFDLKRRGLFLEVAQQQAYANFTEEDILYPIPQAEIDANPNLVQNPGY</sequence>
<dbReference type="Pfam" id="PF07980">
    <property type="entry name" value="SusD_RagB"/>
    <property type="match status" value="1"/>
</dbReference>
<dbReference type="InterPro" id="IPR011990">
    <property type="entry name" value="TPR-like_helical_dom_sf"/>
</dbReference>
<dbReference type="PROSITE" id="PS51257">
    <property type="entry name" value="PROKAR_LIPOPROTEIN"/>
    <property type="match status" value="1"/>
</dbReference>
<dbReference type="InterPro" id="IPR012944">
    <property type="entry name" value="SusD_RagB_dom"/>
</dbReference>
<dbReference type="Proteomes" id="UP001356308">
    <property type="component" value="Unassembled WGS sequence"/>
</dbReference>
<dbReference type="InterPro" id="IPR033985">
    <property type="entry name" value="SusD-like_N"/>
</dbReference>
<evidence type="ECO:0000313" key="8">
    <source>
        <dbReference type="EMBL" id="MEE1977803.1"/>
    </source>
</evidence>
<dbReference type="EMBL" id="JAZDDG010000008">
    <property type="protein sequence ID" value="MEE1977803.1"/>
    <property type="molecule type" value="Genomic_DNA"/>
</dbReference>
<evidence type="ECO:0000256" key="3">
    <source>
        <dbReference type="ARBA" id="ARBA00022729"/>
    </source>
</evidence>
<accession>A0ABU7IY95</accession>
<organism evidence="8 9">
    <name type="scientific">Maribacter cobaltidurans</name>
    <dbReference type="NCBI Taxonomy" id="1178778"/>
    <lineage>
        <taxon>Bacteria</taxon>
        <taxon>Pseudomonadati</taxon>
        <taxon>Bacteroidota</taxon>
        <taxon>Flavobacteriia</taxon>
        <taxon>Flavobacteriales</taxon>
        <taxon>Flavobacteriaceae</taxon>
        <taxon>Maribacter</taxon>
    </lineage>
</organism>
<evidence type="ECO:0000256" key="5">
    <source>
        <dbReference type="ARBA" id="ARBA00023237"/>
    </source>
</evidence>
<feature type="domain" description="SusD-like N-terminal" evidence="7">
    <location>
        <begin position="81"/>
        <end position="226"/>
    </location>
</feature>
<evidence type="ECO:0000256" key="2">
    <source>
        <dbReference type="ARBA" id="ARBA00006275"/>
    </source>
</evidence>